<dbReference type="AlphaFoldDB" id="A0A0K1W2Y9"/>
<proteinExistence type="predicted"/>
<dbReference type="EMBL" id="CP012357">
    <property type="protein sequence ID" value="AKX34543.1"/>
    <property type="molecule type" value="Genomic_DNA"/>
</dbReference>
<dbReference type="STRING" id="216942.SLITO_v1c09320"/>
<accession>A0A0K1W2Y9</accession>
<dbReference type="Proteomes" id="UP000067476">
    <property type="component" value="Chromosome"/>
</dbReference>
<name>A0A0K1W2Y9_9MOLU</name>
<organism evidence="1 2">
    <name type="scientific">Spiroplasma litorale</name>
    <dbReference type="NCBI Taxonomy" id="216942"/>
    <lineage>
        <taxon>Bacteria</taxon>
        <taxon>Bacillati</taxon>
        <taxon>Mycoplasmatota</taxon>
        <taxon>Mollicutes</taxon>
        <taxon>Entomoplasmatales</taxon>
        <taxon>Spiroplasmataceae</taxon>
        <taxon>Spiroplasma</taxon>
    </lineage>
</organism>
<protein>
    <submittedName>
        <fullName evidence="1">Uncharacterized protein</fullName>
    </submittedName>
</protein>
<dbReference type="PATRIC" id="fig|216942.3.peg.948"/>
<dbReference type="KEGG" id="sll:SLITO_v1c09320"/>
<keyword evidence="2" id="KW-1185">Reference proteome</keyword>
<dbReference type="RefSeq" id="WP_268794770.1">
    <property type="nucleotide sequence ID" value="NZ_CP012357.1"/>
</dbReference>
<evidence type="ECO:0000313" key="1">
    <source>
        <dbReference type="EMBL" id="AKX34543.1"/>
    </source>
</evidence>
<gene>
    <name evidence="1" type="ORF">SLITO_v1c09320</name>
</gene>
<evidence type="ECO:0000313" key="2">
    <source>
        <dbReference type="Proteomes" id="UP000067476"/>
    </source>
</evidence>
<sequence length="42" mass="4540">MFIIGLLGSISLIAQPVSTTILNPININVNRSGRIDLGEIYL</sequence>
<reference evidence="1 2" key="1">
    <citation type="journal article" date="2015" name="Genome Announc.">
        <title>Complete Genome Sequence of Spiroplasma litorale TN-1T (DSM 21781), a Bacterium Isolated from a Green-Eyed Horsefly (Tabanus nigrovittatus).</title>
        <authorList>
            <person name="Lo W.S."/>
            <person name="Lai Y.C."/>
            <person name="Lien Y.W."/>
            <person name="Wang T.H."/>
            <person name="Kuo C.H."/>
        </authorList>
    </citation>
    <scope>NUCLEOTIDE SEQUENCE [LARGE SCALE GENOMIC DNA]</scope>
    <source>
        <strain evidence="1 2">TN-1</strain>
    </source>
</reference>